<sequence length="111" mass="12084">MDEAVLRRQVGGASVMEKQLRHLVRLSEISHVTIRVLPFSAGAHAGLDGAFYLLEFPDQEDPDVVYLEQATSGLVPEAPEEVRRYTLMFGTVLAKALSPAESTALLASMAE</sequence>
<organism evidence="2 3">
    <name type="scientific">Streptomonospora salina</name>
    <dbReference type="NCBI Taxonomy" id="104205"/>
    <lineage>
        <taxon>Bacteria</taxon>
        <taxon>Bacillati</taxon>
        <taxon>Actinomycetota</taxon>
        <taxon>Actinomycetes</taxon>
        <taxon>Streptosporangiales</taxon>
        <taxon>Nocardiopsidaceae</taxon>
        <taxon>Streptomonospora</taxon>
    </lineage>
</organism>
<gene>
    <name evidence="2" type="ORF">HNR25_002394</name>
</gene>
<reference evidence="2 3" key="1">
    <citation type="submission" date="2020-08" db="EMBL/GenBank/DDBJ databases">
        <title>Sequencing the genomes of 1000 actinobacteria strains.</title>
        <authorList>
            <person name="Klenk H.-P."/>
        </authorList>
    </citation>
    <scope>NUCLEOTIDE SEQUENCE [LARGE SCALE GENOMIC DNA]</scope>
    <source>
        <strain evidence="2 3">DSM 44593</strain>
    </source>
</reference>
<dbReference type="Pfam" id="PF19054">
    <property type="entry name" value="DUF5753"/>
    <property type="match status" value="1"/>
</dbReference>
<feature type="domain" description="DUF5753" evidence="1">
    <location>
        <begin position="1"/>
        <end position="107"/>
    </location>
</feature>
<comment type="caution">
    <text evidence="2">The sequence shown here is derived from an EMBL/GenBank/DDBJ whole genome shotgun (WGS) entry which is preliminary data.</text>
</comment>
<accession>A0A841EC56</accession>
<proteinExistence type="predicted"/>
<evidence type="ECO:0000313" key="3">
    <source>
        <dbReference type="Proteomes" id="UP000578077"/>
    </source>
</evidence>
<dbReference type="InterPro" id="IPR043917">
    <property type="entry name" value="DUF5753"/>
</dbReference>
<dbReference type="Proteomes" id="UP000578077">
    <property type="component" value="Unassembled WGS sequence"/>
</dbReference>
<evidence type="ECO:0000313" key="2">
    <source>
        <dbReference type="EMBL" id="MBB5998643.1"/>
    </source>
</evidence>
<dbReference type="AlphaFoldDB" id="A0A841EC56"/>
<dbReference type="EMBL" id="JACHLY010000001">
    <property type="protein sequence ID" value="MBB5998643.1"/>
    <property type="molecule type" value="Genomic_DNA"/>
</dbReference>
<keyword evidence="3" id="KW-1185">Reference proteome</keyword>
<name>A0A841EC56_9ACTN</name>
<protein>
    <recommendedName>
        <fullName evidence="1">DUF5753 domain-containing protein</fullName>
    </recommendedName>
</protein>
<evidence type="ECO:0000259" key="1">
    <source>
        <dbReference type="Pfam" id="PF19054"/>
    </source>
</evidence>